<dbReference type="OrthoDB" id="9798386at2"/>
<sequence precursor="true">MRPNLRKAITFILVSVFLFSLVPFSTASFAAHEKISADLKGKIKIISDSTVPVIVQTKQGLKERHKDFIRKCGGKVKHDLPLIKGFAAELPVSAVEEFAKDEEVTRVSYDSEVHTCLDTATAGINAPAAESYTTDPLSQAVVAAWNAGLVVVAAAGNNGPSAGTINTPGINPHIITVGAVDDRETVETLDDVIAGFSSRGPTIDGLTKPDLVAPGVGITSLVSDTSYIPKKNSGSAGKPGKAAQAVTQEKSAQTTVTNFMLK</sequence>
<reference evidence="6 7" key="1">
    <citation type="submission" date="2010-05" db="EMBL/GenBank/DDBJ databases">
        <title>Complete sequence of Thermincola sp. JR.</title>
        <authorList>
            <consortium name="US DOE Joint Genome Institute"/>
            <person name="Lucas S."/>
            <person name="Copeland A."/>
            <person name="Lapidus A."/>
            <person name="Cheng J.-F."/>
            <person name="Bruce D."/>
            <person name="Goodwin L."/>
            <person name="Pitluck S."/>
            <person name="Chertkov O."/>
            <person name="Detter J.C."/>
            <person name="Han C."/>
            <person name="Tapia R."/>
            <person name="Land M."/>
            <person name="Hauser L."/>
            <person name="Kyrpides N."/>
            <person name="Mikhailova N."/>
            <person name="Hazen T.C."/>
            <person name="Woyke T."/>
        </authorList>
    </citation>
    <scope>NUCLEOTIDE SEQUENCE [LARGE SCALE GENOMIC DNA]</scope>
    <source>
        <strain evidence="6 7">JR</strain>
    </source>
</reference>
<evidence type="ECO:0000256" key="3">
    <source>
        <dbReference type="SAM" id="MobiDB-lite"/>
    </source>
</evidence>
<evidence type="ECO:0000256" key="1">
    <source>
        <dbReference type="ARBA" id="ARBA00011073"/>
    </source>
</evidence>
<dbReference type="eggNOG" id="COG1404">
    <property type="taxonomic scope" value="Bacteria"/>
</dbReference>
<dbReference type="EMBL" id="CP002028">
    <property type="protein sequence ID" value="ADG83585.1"/>
    <property type="molecule type" value="Genomic_DNA"/>
</dbReference>
<dbReference type="InterPro" id="IPR037045">
    <property type="entry name" value="S8pro/Inhibitor_I9_sf"/>
</dbReference>
<dbReference type="HOGENOM" id="CLU_1061455_0_0_9"/>
<dbReference type="RefSeq" id="WP_013121575.1">
    <property type="nucleotide sequence ID" value="NC_014152.1"/>
</dbReference>
<feature type="chain" id="PRO_5003080175" evidence="4">
    <location>
        <begin position="31"/>
        <end position="262"/>
    </location>
</feature>
<accession>D5XCD3</accession>
<dbReference type="KEGG" id="tjr:TherJR_2752"/>
<feature type="domain" description="Peptidase S8/S53" evidence="5">
    <location>
        <begin position="133"/>
        <end position="225"/>
    </location>
</feature>
<evidence type="ECO:0000256" key="2">
    <source>
        <dbReference type="PROSITE-ProRule" id="PRU01240"/>
    </source>
</evidence>
<dbReference type="InterPro" id="IPR036852">
    <property type="entry name" value="Peptidase_S8/S53_dom_sf"/>
</dbReference>
<dbReference type="GO" id="GO:0004252">
    <property type="term" value="F:serine-type endopeptidase activity"/>
    <property type="evidence" value="ECO:0007669"/>
    <property type="project" value="InterPro"/>
</dbReference>
<dbReference type="PANTHER" id="PTHR43806">
    <property type="entry name" value="PEPTIDASE S8"/>
    <property type="match status" value="1"/>
</dbReference>
<dbReference type="PROSITE" id="PS51892">
    <property type="entry name" value="SUBTILASE"/>
    <property type="match status" value="1"/>
</dbReference>
<dbReference type="InterPro" id="IPR050131">
    <property type="entry name" value="Peptidase_S8_subtilisin-like"/>
</dbReference>
<comment type="similarity">
    <text evidence="1 2">Belongs to the peptidase S8 family.</text>
</comment>
<dbReference type="Gene3D" id="3.40.50.200">
    <property type="entry name" value="Peptidase S8/S53 domain"/>
    <property type="match status" value="1"/>
</dbReference>
<dbReference type="SUPFAM" id="SSF54897">
    <property type="entry name" value="Protease propeptides/inhibitors"/>
    <property type="match status" value="1"/>
</dbReference>
<proteinExistence type="inferred from homology"/>
<dbReference type="Pfam" id="PF00082">
    <property type="entry name" value="Peptidase_S8"/>
    <property type="match status" value="1"/>
</dbReference>
<gene>
    <name evidence="6" type="ordered locus">TherJR_2752</name>
</gene>
<comment type="caution">
    <text evidence="2">Lacks conserved residue(s) required for the propagation of feature annotation.</text>
</comment>
<dbReference type="STRING" id="635013.TherJR_2752"/>
<dbReference type="PANTHER" id="PTHR43806:SF65">
    <property type="entry name" value="SERINE PROTEASE APRX"/>
    <property type="match status" value="1"/>
</dbReference>
<keyword evidence="7" id="KW-1185">Reference proteome</keyword>
<protein>
    <submittedName>
        <fullName evidence="6">Peptidase S8 and S53 subtilisin kexin sedolisin</fullName>
    </submittedName>
</protein>
<evidence type="ECO:0000256" key="4">
    <source>
        <dbReference type="SAM" id="SignalP"/>
    </source>
</evidence>
<evidence type="ECO:0000313" key="6">
    <source>
        <dbReference type="EMBL" id="ADG83585.1"/>
    </source>
</evidence>
<evidence type="ECO:0000313" key="7">
    <source>
        <dbReference type="Proteomes" id="UP000002377"/>
    </source>
</evidence>
<dbReference type="GO" id="GO:0006508">
    <property type="term" value="P:proteolysis"/>
    <property type="evidence" value="ECO:0007669"/>
    <property type="project" value="InterPro"/>
</dbReference>
<organism evidence="6 7">
    <name type="scientific">Thermincola potens (strain JR)</name>
    <dbReference type="NCBI Taxonomy" id="635013"/>
    <lineage>
        <taxon>Bacteria</taxon>
        <taxon>Bacillati</taxon>
        <taxon>Bacillota</taxon>
        <taxon>Clostridia</taxon>
        <taxon>Eubacteriales</taxon>
        <taxon>Thermincolaceae</taxon>
        <taxon>Thermincola</taxon>
    </lineage>
</organism>
<dbReference type="InterPro" id="IPR000209">
    <property type="entry name" value="Peptidase_S8/S53_dom"/>
</dbReference>
<feature type="region of interest" description="Disordered" evidence="3">
    <location>
        <begin position="230"/>
        <end position="249"/>
    </location>
</feature>
<feature type="signal peptide" evidence="4">
    <location>
        <begin position="1"/>
        <end position="30"/>
    </location>
</feature>
<dbReference type="SUPFAM" id="SSF52743">
    <property type="entry name" value="Subtilisin-like"/>
    <property type="match status" value="1"/>
</dbReference>
<dbReference type="Proteomes" id="UP000002377">
    <property type="component" value="Chromosome"/>
</dbReference>
<keyword evidence="4" id="KW-0732">Signal</keyword>
<evidence type="ECO:0000259" key="5">
    <source>
        <dbReference type="Pfam" id="PF00082"/>
    </source>
</evidence>
<dbReference type="AlphaFoldDB" id="D5XCD3"/>
<name>D5XCD3_THEPJ</name>
<dbReference type="Gene3D" id="3.30.70.80">
    <property type="entry name" value="Peptidase S8 propeptide/proteinase inhibitor I9"/>
    <property type="match status" value="1"/>
</dbReference>